<feature type="region of interest" description="Disordered" evidence="1">
    <location>
        <begin position="74"/>
        <end position="99"/>
    </location>
</feature>
<reference evidence="2" key="1">
    <citation type="submission" date="2023-08" db="EMBL/GenBank/DDBJ databases">
        <title>A de novo genome assembly of Solanum verrucosum Schlechtendal, a Mexican diploid species geographically isolated from the other diploid A-genome species in potato relatives.</title>
        <authorList>
            <person name="Hosaka K."/>
        </authorList>
    </citation>
    <scope>NUCLEOTIDE SEQUENCE</scope>
    <source>
        <tissue evidence="2">Young leaves</tissue>
    </source>
</reference>
<name>A0AAF0T4L0_SOLVR</name>
<accession>A0AAF0T4L0</accession>
<evidence type="ECO:0000313" key="2">
    <source>
        <dbReference type="EMBL" id="WMV07522.1"/>
    </source>
</evidence>
<dbReference type="AlphaFoldDB" id="A0AAF0T4L0"/>
<sequence>MAIVAILENHLTQISTILPILGVSYLPWDILEEVWLLFVVAVFWRSAASSLLDAILLIDDTLKNQQEMKDVLELQSSDANTHHTAKTTEHKKDDASGQVPQHLFEGTRNEDASDKVQQNISQFVPDPDSTTSGTISSETREAIDTLIADLGNCLFLLNQLVREKEKEVLEDDILPYFPFEGCGTTNQQLSYLIDEYIQLINKGLLKTHANKDCGLYVATFAKFLSDQLVIPPDGYVSSYLHNRYATLLWRYDNDKAKGGYISVNDDPQKSKGEFTAPSEEDLVNM</sequence>
<evidence type="ECO:0000256" key="1">
    <source>
        <dbReference type="SAM" id="MobiDB-lite"/>
    </source>
</evidence>
<proteinExistence type="predicted"/>
<feature type="compositionally biased region" description="Basic and acidic residues" evidence="1">
    <location>
        <begin position="86"/>
        <end position="95"/>
    </location>
</feature>
<dbReference type="PANTHER" id="PTHR33022:SF13">
    <property type="entry name" value="UBIQUITIN-LIKE PROTEASE FAMILY PROFILE DOMAIN-CONTAINING PROTEIN"/>
    <property type="match status" value="1"/>
</dbReference>
<feature type="region of interest" description="Disordered" evidence="1">
    <location>
        <begin position="262"/>
        <end position="285"/>
    </location>
</feature>
<keyword evidence="3" id="KW-1185">Reference proteome</keyword>
<evidence type="ECO:0000313" key="3">
    <source>
        <dbReference type="Proteomes" id="UP001234989"/>
    </source>
</evidence>
<organism evidence="2 3">
    <name type="scientific">Solanum verrucosum</name>
    <dbReference type="NCBI Taxonomy" id="315347"/>
    <lineage>
        <taxon>Eukaryota</taxon>
        <taxon>Viridiplantae</taxon>
        <taxon>Streptophyta</taxon>
        <taxon>Embryophyta</taxon>
        <taxon>Tracheophyta</taxon>
        <taxon>Spermatophyta</taxon>
        <taxon>Magnoliopsida</taxon>
        <taxon>eudicotyledons</taxon>
        <taxon>Gunneridae</taxon>
        <taxon>Pentapetalae</taxon>
        <taxon>asterids</taxon>
        <taxon>lamiids</taxon>
        <taxon>Solanales</taxon>
        <taxon>Solanaceae</taxon>
        <taxon>Solanoideae</taxon>
        <taxon>Solaneae</taxon>
        <taxon>Solanum</taxon>
    </lineage>
</organism>
<evidence type="ECO:0008006" key="4">
    <source>
        <dbReference type="Google" id="ProtNLM"/>
    </source>
</evidence>
<protein>
    <recommendedName>
        <fullName evidence="4">Ulp1 protease family, C-terminal catalytic domain containing protein</fullName>
    </recommendedName>
</protein>
<dbReference type="EMBL" id="CP133612">
    <property type="protein sequence ID" value="WMV07522.1"/>
    <property type="molecule type" value="Genomic_DNA"/>
</dbReference>
<gene>
    <name evidence="2" type="ORF">MTR67_000907</name>
</gene>
<dbReference type="PANTHER" id="PTHR33022">
    <property type="entry name" value="DUF1985 DOMAIN-CONTAINING PROTEIN"/>
    <property type="match status" value="1"/>
</dbReference>
<dbReference type="Proteomes" id="UP001234989">
    <property type="component" value="Chromosome 1"/>
</dbReference>